<dbReference type="EMBL" id="VSSQ01057375">
    <property type="protein sequence ID" value="MPN11174.1"/>
    <property type="molecule type" value="Genomic_DNA"/>
</dbReference>
<organism evidence="1">
    <name type="scientific">bioreactor metagenome</name>
    <dbReference type="NCBI Taxonomy" id="1076179"/>
    <lineage>
        <taxon>unclassified sequences</taxon>
        <taxon>metagenomes</taxon>
        <taxon>ecological metagenomes</taxon>
    </lineage>
</organism>
<comment type="caution">
    <text evidence="1">The sequence shown here is derived from an EMBL/GenBank/DDBJ whole genome shotgun (WGS) entry which is preliminary data.</text>
</comment>
<name>A0A645FF99_9ZZZZ</name>
<proteinExistence type="predicted"/>
<dbReference type="AlphaFoldDB" id="A0A645FF99"/>
<protein>
    <submittedName>
        <fullName evidence="1">Uncharacterized protein</fullName>
    </submittedName>
</protein>
<reference evidence="1" key="1">
    <citation type="submission" date="2019-08" db="EMBL/GenBank/DDBJ databases">
        <authorList>
            <person name="Kucharzyk K."/>
            <person name="Murdoch R.W."/>
            <person name="Higgins S."/>
            <person name="Loffler F."/>
        </authorList>
    </citation>
    <scope>NUCLEOTIDE SEQUENCE</scope>
</reference>
<gene>
    <name evidence="1" type="ORF">SDC9_158475</name>
</gene>
<accession>A0A645FF99</accession>
<evidence type="ECO:0000313" key="1">
    <source>
        <dbReference type="EMBL" id="MPN11174.1"/>
    </source>
</evidence>
<sequence>MAMKLYFLLRPIYQDSADLDASCCGILFCKATELRLRENFIGGLKKHFPNDKISGGRRKLEEAKDTDFMIGTICHILEKNVVELAEWMRANGDTAYTEEWWNAFVQKLNSFAKKRNTCCHPQLFCWSDMRELLTYGFKADKSHLETTSNISGVFFASSVGEKLIRVDK</sequence>